<name>A0AAV9NP76_9EURO</name>
<feature type="compositionally biased region" description="Basic and acidic residues" evidence="1">
    <location>
        <begin position="328"/>
        <end position="342"/>
    </location>
</feature>
<feature type="compositionally biased region" description="Acidic residues" evidence="1">
    <location>
        <begin position="315"/>
        <end position="327"/>
    </location>
</feature>
<evidence type="ECO:0000313" key="3">
    <source>
        <dbReference type="Proteomes" id="UP001358417"/>
    </source>
</evidence>
<sequence>MIAKQALRYLKGVVSSFKGKVASGIAKSLSPRGTGRLSRVNQAPKPAQATLSVRARADYRLATYPLGYQAEKKRKRDAKLYELFFPTSSRASSPAPSFVSSSSFYTPSTSQPSSPFGFQGVVDDGPDMMMIDEEDILVADNGDVAMNDAPSEFYDDNMDFELEYVVDDFFDDGDSLMEDALPLPEGIPCQYPSHTRVFSIHMAVDVEVKPSSSNTSSNISQSTTYSSVAARHPGSLYTQYTRHPDEPKRVLPLTALQHLPLTALQHLPSTALQQMLQSAAAPRTKSKEAQWQSVAASRWAQAEPEVAPTDGFELTYDEEDDLSGDEGIDMRHPDEIWAARRN</sequence>
<dbReference type="EMBL" id="JAVRRD010000003">
    <property type="protein sequence ID" value="KAK5061379.1"/>
    <property type="molecule type" value="Genomic_DNA"/>
</dbReference>
<proteinExistence type="predicted"/>
<feature type="region of interest" description="Disordered" evidence="1">
    <location>
        <begin position="283"/>
        <end position="342"/>
    </location>
</feature>
<gene>
    <name evidence="2" type="ORF">LTR84_007921</name>
</gene>
<dbReference type="AlphaFoldDB" id="A0AAV9NP76"/>
<evidence type="ECO:0000313" key="2">
    <source>
        <dbReference type="EMBL" id="KAK5061379.1"/>
    </source>
</evidence>
<dbReference type="Proteomes" id="UP001358417">
    <property type="component" value="Unassembled WGS sequence"/>
</dbReference>
<dbReference type="RefSeq" id="XP_064710476.1">
    <property type="nucleotide sequence ID" value="XM_064851473.1"/>
</dbReference>
<dbReference type="GeneID" id="89976086"/>
<reference evidence="2 3" key="1">
    <citation type="submission" date="2023-08" db="EMBL/GenBank/DDBJ databases">
        <title>Black Yeasts Isolated from many extreme environments.</title>
        <authorList>
            <person name="Coleine C."/>
            <person name="Stajich J.E."/>
            <person name="Selbmann L."/>
        </authorList>
    </citation>
    <scope>NUCLEOTIDE SEQUENCE [LARGE SCALE GENOMIC DNA]</scope>
    <source>
        <strain evidence="2 3">CCFEE 5792</strain>
    </source>
</reference>
<keyword evidence="3" id="KW-1185">Reference proteome</keyword>
<comment type="caution">
    <text evidence="2">The sequence shown here is derived from an EMBL/GenBank/DDBJ whole genome shotgun (WGS) entry which is preliminary data.</text>
</comment>
<organism evidence="2 3">
    <name type="scientific">Exophiala bonariae</name>
    <dbReference type="NCBI Taxonomy" id="1690606"/>
    <lineage>
        <taxon>Eukaryota</taxon>
        <taxon>Fungi</taxon>
        <taxon>Dikarya</taxon>
        <taxon>Ascomycota</taxon>
        <taxon>Pezizomycotina</taxon>
        <taxon>Eurotiomycetes</taxon>
        <taxon>Chaetothyriomycetidae</taxon>
        <taxon>Chaetothyriales</taxon>
        <taxon>Herpotrichiellaceae</taxon>
        <taxon>Exophiala</taxon>
    </lineage>
</organism>
<protein>
    <submittedName>
        <fullName evidence="2">Uncharacterized protein</fullName>
    </submittedName>
</protein>
<evidence type="ECO:0000256" key="1">
    <source>
        <dbReference type="SAM" id="MobiDB-lite"/>
    </source>
</evidence>
<accession>A0AAV9NP76</accession>